<feature type="binding site" evidence="3">
    <location>
        <position position="71"/>
    </location>
    <ligand>
        <name>GTP</name>
        <dbReference type="ChEBI" id="CHEBI:37565"/>
    </ligand>
</feature>
<dbReference type="WBParaSite" id="SMUV_0000914001-mRNA-1">
    <property type="protein sequence ID" value="SMUV_0000914001-mRNA-1"/>
    <property type="gene ID" value="SMUV_0000914001"/>
</dbReference>
<evidence type="ECO:0000256" key="3">
    <source>
        <dbReference type="PIRSR" id="PIRSR606689-1"/>
    </source>
</evidence>
<evidence type="ECO:0000256" key="5">
    <source>
        <dbReference type="RuleBase" id="RU003925"/>
    </source>
</evidence>
<protein>
    <submittedName>
        <fullName evidence="7">ADP-ribosylation factor-like protein 4C</fullName>
    </submittedName>
</protein>
<dbReference type="GO" id="GO:0003924">
    <property type="term" value="F:GTPase activity"/>
    <property type="evidence" value="ECO:0007669"/>
    <property type="project" value="InterPro"/>
</dbReference>
<evidence type="ECO:0000313" key="6">
    <source>
        <dbReference type="Proteomes" id="UP000046393"/>
    </source>
</evidence>
<proteinExistence type="inferred from homology"/>
<name>A0A0N5AW53_9BILA</name>
<evidence type="ECO:0000256" key="4">
    <source>
        <dbReference type="PIRSR" id="PIRSR606689-2"/>
    </source>
</evidence>
<dbReference type="AlphaFoldDB" id="A0A0N5AW53"/>
<dbReference type="NCBIfam" id="TIGR00231">
    <property type="entry name" value="small_GTP"/>
    <property type="match status" value="1"/>
</dbReference>
<dbReference type="InterPro" id="IPR005225">
    <property type="entry name" value="Small_GTP-bd"/>
</dbReference>
<dbReference type="CDD" id="cd00878">
    <property type="entry name" value="Arf_Arl"/>
    <property type="match status" value="1"/>
</dbReference>
<dbReference type="Gene3D" id="3.40.50.300">
    <property type="entry name" value="P-loop containing nucleotide triphosphate hydrolases"/>
    <property type="match status" value="1"/>
</dbReference>
<organism evidence="6 7">
    <name type="scientific">Syphacia muris</name>
    <dbReference type="NCBI Taxonomy" id="451379"/>
    <lineage>
        <taxon>Eukaryota</taxon>
        <taxon>Metazoa</taxon>
        <taxon>Ecdysozoa</taxon>
        <taxon>Nematoda</taxon>
        <taxon>Chromadorea</taxon>
        <taxon>Rhabditida</taxon>
        <taxon>Spirurina</taxon>
        <taxon>Oxyuridomorpha</taxon>
        <taxon>Oxyuroidea</taxon>
        <taxon>Oxyuridae</taxon>
        <taxon>Syphacia</taxon>
    </lineage>
</organism>
<dbReference type="SMART" id="SM00177">
    <property type="entry name" value="ARF"/>
    <property type="match status" value="1"/>
</dbReference>
<accession>A0A0N5AW53</accession>
<feature type="binding site" evidence="4">
    <location>
        <position position="44"/>
    </location>
    <ligand>
        <name>Mg(2+)</name>
        <dbReference type="ChEBI" id="CHEBI:18420"/>
    </ligand>
</feature>
<feature type="binding site" evidence="3">
    <location>
        <begin position="20"/>
        <end position="27"/>
    </location>
    <ligand>
        <name>GTP</name>
        <dbReference type="ChEBI" id="CHEBI:37565"/>
    </ligand>
</feature>
<dbReference type="InterPro" id="IPR027417">
    <property type="entry name" value="P-loop_NTPase"/>
</dbReference>
<keyword evidence="2 3" id="KW-0342">GTP-binding</keyword>
<dbReference type="PROSITE" id="PS51417">
    <property type="entry name" value="ARF"/>
    <property type="match status" value="1"/>
</dbReference>
<dbReference type="PRINTS" id="PR00328">
    <property type="entry name" value="SAR1GTPBP"/>
</dbReference>
<reference evidence="7" key="1">
    <citation type="submission" date="2017-02" db="UniProtKB">
        <authorList>
            <consortium name="WormBaseParasite"/>
        </authorList>
    </citation>
    <scope>IDENTIFICATION</scope>
</reference>
<dbReference type="GO" id="GO:0046872">
    <property type="term" value="F:metal ion binding"/>
    <property type="evidence" value="ECO:0007669"/>
    <property type="project" value="UniProtKB-KW"/>
</dbReference>
<keyword evidence="6" id="KW-1185">Reference proteome</keyword>
<evidence type="ECO:0000313" key="7">
    <source>
        <dbReference type="WBParaSite" id="SMUV_0000914001-mRNA-1"/>
    </source>
</evidence>
<sequence length="172" mass="19411">MGNALGNLFGCHRYQVVMLGLDNSGKSTIVYRLKFEHYVQRSPTIGFNCEKFRVTSRLGKGKSFIVWDIGGQETIRPLWKTYLRQADVFDEARVEMANLMRFANLRDNVPVVLLANKQDLPEAKTGDAIRQLLAPDVGKRYLKVISCCAITGEGLDDFFPELSHIITEARSV</sequence>
<evidence type="ECO:0000256" key="2">
    <source>
        <dbReference type="ARBA" id="ARBA00023134"/>
    </source>
</evidence>
<dbReference type="SMART" id="SM00175">
    <property type="entry name" value="RAB"/>
    <property type="match status" value="1"/>
</dbReference>
<dbReference type="SUPFAM" id="SSF52540">
    <property type="entry name" value="P-loop containing nucleoside triphosphate hydrolases"/>
    <property type="match status" value="1"/>
</dbReference>
<dbReference type="InterPro" id="IPR006689">
    <property type="entry name" value="Small_GTPase_ARF/SAR"/>
</dbReference>
<dbReference type="Pfam" id="PF00025">
    <property type="entry name" value="Arf"/>
    <property type="match status" value="1"/>
</dbReference>
<keyword evidence="4" id="KW-0479">Metal-binding</keyword>
<dbReference type="InterPro" id="IPR024156">
    <property type="entry name" value="Small_GTPase_ARF"/>
</dbReference>
<evidence type="ECO:0000256" key="1">
    <source>
        <dbReference type="ARBA" id="ARBA00022741"/>
    </source>
</evidence>
<feature type="binding site" evidence="3">
    <location>
        <begin position="116"/>
        <end position="119"/>
    </location>
    <ligand>
        <name>GTP</name>
        <dbReference type="ChEBI" id="CHEBI:37565"/>
    </ligand>
</feature>
<keyword evidence="4" id="KW-0460">Magnesium</keyword>
<dbReference type="STRING" id="451379.A0A0N5AW53"/>
<feature type="binding site" evidence="4">
    <location>
        <position position="27"/>
    </location>
    <ligand>
        <name>Mg(2+)</name>
        <dbReference type="ChEBI" id="CHEBI:18420"/>
    </ligand>
</feature>
<comment type="similarity">
    <text evidence="5">Belongs to the small GTPase superfamily. Arf family.</text>
</comment>
<dbReference type="SMART" id="SM00178">
    <property type="entry name" value="SAR"/>
    <property type="match status" value="1"/>
</dbReference>
<dbReference type="GO" id="GO:0005525">
    <property type="term" value="F:GTP binding"/>
    <property type="evidence" value="ECO:0007669"/>
    <property type="project" value="UniProtKB-KW"/>
</dbReference>
<dbReference type="Proteomes" id="UP000046393">
    <property type="component" value="Unplaced"/>
</dbReference>
<keyword evidence="1 3" id="KW-0547">Nucleotide-binding</keyword>
<dbReference type="PANTHER" id="PTHR11711">
    <property type="entry name" value="ADP RIBOSYLATION FACTOR-RELATED"/>
    <property type="match status" value="1"/>
</dbReference>